<reference evidence="1 2" key="1">
    <citation type="submission" date="2019-05" db="EMBL/GenBank/DDBJ databases">
        <authorList>
            <person name="Lee S.D."/>
        </authorList>
    </citation>
    <scope>NUCLEOTIDE SEQUENCE [LARGE SCALE GENOMIC DNA]</scope>
    <source>
        <strain evidence="1 2">C5-26</strain>
    </source>
</reference>
<evidence type="ECO:0000313" key="2">
    <source>
        <dbReference type="Proteomes" id="UP000320244"/>
    </source>
</evidence>
<dbReference type="RefSeq" id="WP_146315221.1">
    <property type="nucleotide sequence ID" value="NZ_VCQV01000003.1"/>
</dbReference>
<dbReference type="Proteomes" id="UP000320244">
    <property type="component" value="Unassembled WGS sequence"/>
</dbReference>
<evidence type="ECO:0000313" key="1">
    <source>
        <dbReference type="EMBL" id="TWP38244.1"/>
    </source>
</evidence>
<proteinExistence type="predicted"/>
<reference evidence="1 2" key="2">
    <citation type="submission" date="2019-08" db="EMBL/GenBank/DDBJ databases">
        <title>Jejuicoccus antrihumi gen. nov., sp. nov., a new member of the family Dermacoccaceae isolated from a cave.</title>
        <authorList>
            <person name="Schumann P."/>
            <person name="Kim I.S."/>
        </authorList>
    </citation>
    <scope>NUCLEOTIDE SEQUENCE [LARGE SCALE GENOMIC DNA]</scope>
    <source>
        <strain evidence="1 2">C5-26</strain>
    </source>
</reference>
<protein>
    <submittedName>
        <fullName evidence="1">Uncharacterized protein</fullName>
    </submittedName>
</protein>
<dbReference type="OrthoDB" id="4307453at2"/>
<name>A0A563E8V4_9MICO</name>
<dbReference type="EMBL" id="VCQV01000003">
    <property type="protein sequence ID" value="TWP38244.1"/>
    <property type="molecule type" value="Genomic_DNA"/>
</dbReference>
<comment type="caution">
    <text evidence="1">The sequence shown here is derived from an EMBL/GenBank/DDBJ whole genome shotgun (WGS) entry which is preliminary data.</text>
</comment>
<keyword evidence="2" id="KW-1185">Reference proteome</keyword>
<dbReference type="AlphaFoldDB" id="A0A563E8V4"/>
<accession>A0A563E8V4</accession>
<sequence length="82" mass="8909">MTRLPLVGAPLWRQTAQVVDRAAVRHCDQTRSVQTLPIGPCGLLSDIVTVFETLWSFATPLPDRTHPSPPYGSYCASKAAST</sequence>
<gene>
    <name evidence="1" type="ORF">FGL98_03220</name>
</gene>
<organism evidence="1 2">
    <name type="scientific">Leekyejoonella antrihumi</name>
    <dbReference type="NCBI Taxonomy" id="1660198"/>
    <lineage>
        <taxon>Bacteria</taxon>
        <taxon>Bacillati</taxon>
        <taxon>Actinomycetota</taxon>
        <taxon>Actinomycetes</taxon>
        <taxon>Micrococcales</taxon>
        <taxon>Dermacoccaceae</taxon>
        <taxon>Leekyejoonella</taxon>
    </lineage>
</organism>